<gene>
    <name evidence="2" type="ORF">ECRASSUSDP1_LOCUS16232</name>
</gene>
<evidence type="ECO:0000313" key="3">
    <source>
        <dbReference type="Proteomes" id="UP001295684"/>
    </source>
</evidence>
<protein>
    <submittedName>
        <fullName evidence="2">Uncharacterized protein</fullName>
    </submittedName>
</protein>
<organism evidence="2 3">
    <name type="scientific">Euplotes crassus</name>
    <dbReference type="NCBI Taxonomy" id="5936"/>
    <lineage>
        <taxon>Eukaryota</taxon>
        <taxon>Sar</taxon>
        <taxon>Alveolata</taxon>
        <taxon>Ciliophora</taxon>
        <taxon>Intramacronucleata</taxon>
        <taxon>Spirotrichea</taxon>
        <taxon>Hypotrichia</taxon>
        <taxon>Euplotida</taxon>
        <taxon>Euplotidae</taxon>
        <taxon>Moneuplotes</taxon>
    </lineage>
</organism>
<keyword evidence="1" id="KW-0812">Transmembrane</keyword>
<dbReference type="EMBL" id="CAMPGE010016300">
    <property type="protein sequence ID" value="CAI2374874.1"/>
    <property type="molecule type" value="Genomic_DNA"/>
</dbReference>
<name>A0AAD1XLL1_EUPCR</name>
<keyword evidence="1" id="KW-1133">Transmembrane helix</keyword>
<comment type="caution">
    <text evidence="2">The sequence shown here is derived from an EMBL/GenBank/DDBJ whole genome shotgun (WGS) entry which is preliminary data.</text>
</comment>
<keyword evidence="1" id="KW-0472">Membrane</keyword>
<feature type="transmembrane region" description="Helical" evidence="1">
    <location>
        <begin position="6"/>
        <end position="25"/>
    </location>
</feature>
<accession>A0AAD1XLL1</accession>
<dbReference type="AlphaFoldDB" id="A0AAD1XLL1"/>
<evidence type="ECO:0000313" key="2">
    <source>
        <dbReference type="EMBL" id="CAI2374874.1"/>
    </source>
</evidence>
<dbReference type="Proteomes" id="UP001295684">
    <property type="component" value="Unassembled WGS sequence"/>
</dbReference>
<proteinExistence type="predicted"/>
<evidence type="ECO:0000256" key="1">
    <source>
        <dbReference type="SAM" id="Phobius"/>
    </source>
</evidence>
<reference evidence="2" key="1">
    <citation type="submission" date="2023-07" db="EMBL/GenBank/DDBJ databases">
        <authorList>
            <consortium name="AG Swart"/>
            <person name="Singh M."/>
            <person name="Singh A."/>
            <person name="Seah K."/>
            <person name="Emmerich C."/>
        </authorList>
    </citation>
    <scope>NUCLEOTIDE SEQUENCE</scope>
    <source>
        <strain evidence="2">DP1</strain>
    </source>
</reference>
<sequence>MIVENSVIFIPCFFLMTLALLLLMQSMKAVRGFYRVLESVSAFNFFYLLL</sequence>
<keyword evidence="3" id="KW-1185">Reference proteome</keyword>